<reference evidence="14" key="1">
    <citation type="submission" date="2025-08" db="UniProtKB">
        <authorList>
            <consortium name="RefSeq"/>
        </authorList>
    </citation>
    <scope>IDENTIFICATION</scope>
</reference>
<dbReference type="PANTHER" id="PTHR45932:SF3">
    <property type="entry name" value="PATELLIN-4-LIKE"/>
    <property type="match status" value="1"/>
</dbReference>
<comment type="similarity">
    <text evidence="3">Belongs to the patellin family.</text>
</comment>
<dbReference type="GeneID" id="104590760"/>
<keyword evidence="13" id="KW-1185">Reference proteome</keyword>
<dbReference type="PROSITE" id="PS50191">
    <property type="entry name" value="CRAL_TRIO"/>
    <property type="match status" value="1"/>
</dbReference>
<feature type="region of interest" description="Disordered" evidence="10">
    <location>
        <begin position="20"/>
        <end position="46"/>
    </location>
</feature>
<dbReference type="InterPro" id="IPR036598">
    <property type="entry name" value="GOLD_dom_sf"/>
</dbReference>
<evidence type="ECO:0000256" key="9">
    <source>
        <dbReference type="ARBA" id="ARBA00023306"/>
    </source>
</evidence>
<dbReference type="CDD" id="cd00170">
    <property type="entry name" value="SEC14"/>
    <property type="match status" value="1"/>
</dbReference>
<dbReference type="PROSITE" id="PS50866">
    <property type="entry name" value="GOLD"/>
    <property type="match status" value="1"/>
</dbReference>
<dbReference type="InterPro" id="IPR036273">
    <property type="entry name" value="CRAL/TRIO_N_dom_sf"/>
</dbReference>
<evidence type="ECO:0000256" key="1">
    <source>
        <dbReference type="ARBA" id="ARBA00004370"/>
    </source>
</evidence>
<sequence length="437" mass="50248">MTGEALETFSVYVTMVNGNKVSPVDEEIPRESSDDKDQEDAAAQVEPKPWKKKALLELRSKLEDAILGNTLLNDHPSTECEVSPETENLEDISLWGIPLLPSKGHEGTDVILLKFLKAQDYKVSETFEMLRKTLIWRKEFKTEGILEENFDFEFDHVLYTNSTDKEGHPLCYNICGAFDNELYEKTFGTEKNCEEFLRLSVQFMEKGIQKLDFKDGGVDSMVQITDMRISQGLAMKELHGNYKKVVSLFQENYPDIIFKSIFINVPFWCYAYHKMFSRFITKRAKAKFIFVRRSRVSKTLLKFIAPENIPIQYGGLKRENDDEFAPEDGASELVVKSGAIESIEIPVEEPGVTVIWDLMFVGRDMSYREEFIPDDECSYTVLIKKEKKVGGSVRNSFYINEPGRVLLTVDNGSYKKKKVYYRFKAKPTVPIYLLTNS</sequence>
<dbReference type="KEGG" id="nnu:104590760"/>
<dbReference type="SUPFAM" id="SSF46938">
    <property type="entry name" value="CRAL/TRIO N-terminal domain"/>
    <property type="match status" value="1"/>
</dbReference>
<dbReference type="Proteomes" id="UP000189703">
    <property type="component" value="Unplaced"/>
</dbReference>
<evidence type="ECO:0000256" key="8">
    <source>
        <dbReference type="ARBA" id="ARBA00023136"/>
    </source>
</evidence>
<evidence type="ECO:0000256" key="4">
    <source>
        <dbReference type="ARBA" id="ARBA00022448"/>
    </source>
</evidence>
<evidence type="ECO:0000259" key="11">
    <source>
        <dbReference type="PROSITE" id="PS50191"/>
    </source>
</evidence>
<accession>A0A1U7Z639</accession>
<feature type="domain" description="CRAL-TRIO" evidence="11">
    <location>
        <begin position="147"/>
        <end position="321"/>
    </location>
</feature>
<dbReference type="Pfam" id="PF00650">
    <property type="entry name" value="CRAL_TRIO"/>
    <property type="match status" value="1"/>
</dbReference>
<dbReference type="FunCoup" id="A0A1U7Z639">
    <property type="interactions" value="1346"/>
</dbReference>
<dbReference type="GO" id="GO:0008289">
    <property type="term" value="F:lipid binding"/>
    <property type="evidence" value="ECO:0007669"/>
    <property type="project" value="UniProtKB-KW"/>
</dbReference>
<dbReference type="RefSeq" id="XP_010247807.1">
    <property type="nucleotide sequence ID" value="XM_010249505.1"/>
</dbReference>
<dbReference type="eggNOG" id="KOG1471">
    <property type="taxonomic scope" value="Eukaryota"/>
</dbReference>
<dbReference type="SUPFAM" id="SSF101576">
    <property type="entry name" value="Supernatant protein factor (SPF), C-terminal domain"/>
    <property type="match status" value="1"/>
</dbReference>
<feature type="domain" description="GOLD" evidence="12">
    <location>
        <begin position="327"/>
        <end position="425"/>
    </location>
</feature>
<dbReference type="InterPro" id="IPR011074">
    <property type="entry name" value="CRAL/TRIO_N_dom"/>
</dbReference>
<dbReference type="SUPFAM" id="SSF52087">
    <property type="entry name" value="CRAL/TRIO domain"/>
    <property type="match status" value="1"/>
</dbReference>
<keyword evidence="8" id="KW-0472">Membrane</keyword>
<gene>
    <name evidence="14" type="primary">LOC104590760</name>
</gene>
<evidence type="ECO:0000259" key="12">
    <source>
        <dbReference type="PROSITE" id="PS50866"/>
    </source>
</evidence>
<dbReference type="InterPro" id="IPR036865">
    <property type="entry name" value="CRAL-TRIO_dom_sf"/>
</dbReference>
<evidence type="ECO:0000256" key="6">
    <source>
        <dbReference type="ARBA" id="ARBA00022618"/>
    </source>
</evidence>
<keyword evidence="6" id="KW-0132">Cell division</keyword>
<dbReference type="InterPro" id="IPR009038">
    <property type="entry name" value="GOLD_dom"/>
</dbReference>
<dbReference type="InterPro" id="IPR044834">
    <property type="entry name" value="PATL"/>
</dbReference>
<dbReference type="Pfam" id="PF25099">
    <property type="entry name" value="GOLD_PATL1_C"/>
    <property type="match status" value="1"/>
</dbReference>
<proteinExistence type="inferred from homology"/>
<evidence type="ECO:0000256" key="3">
    <source>
        <dbReference type="ARBA" id="ARBA00007155"/>
    </source>
</evidence>
<keyword evidence="5" id="KW-0963">Cytoplasm</keyword>
<dbReference type="InterPro" id="IPR001251">
    <property type="entry name" value="CRAL-TRIO_dom"/>
</dbReference>
<dbReference type="Gene3D" id="1.10.8.20">
    <property type="entry name" value="N-terminal domain of phosphatidylinositol transfer protein sec14p"/>
    <property type="match status" value="1"/>
</dbReference>
<keyword evidence="9" id="KW-0131">Cell cycle</keyword>
<organism evidence="13 14">
    <name type="scientific">Nelumbo nucifera</name>
    <name type="common">Sacred lotus</name>
    <dbReference type="NCBI Taxonomy" id="4432"/>
    <lineage>
        <taxon>Eukaryota</taxon>
        <taxon>Viridiplantae</taxon>
        <taxon>Streptophyta</taxon>
        <taxon>Embryophyta</taxon>
        <taxon>Tracheophyta</taxon>
        <taxon>Spermatophyta</taxon>
        <taxon>Magnoliopsida</taxon>
        <taxon>Proteales</taxon>
        <taxon>Nelumbonaceae</taxon>
        <taxon>Nelumbo</taxon>
    </lineage>
</organism>
<dbReference type="GO" id="GO:0051301">
    <property type="term" value="P:cell division"/>
    <property type="evidence" value="ECO:0007669"/>
    <property type="project" value="UniProtKB-KW"/>
</dbReference>
<dbReference type="AlphaFoldDB" id="A0A1U7Z639"/>
<dbReference type="Gene3D" id="3.40.525.10">
    <property type="entry name" value="CRAL-TRIO lipid binding domain"/>
    <property type="match status" value="1"/>
</dbReference>
<dbReference type="GO" id="GO:0005737">
    <property type="term" value="C:cytoplasm"/>
    <property type="evidence" value="ECO:0007669"/>
    <property type="project" value="UniProtKB-SubCell"/>
</dbReference>
<evidence type="ECO:0000256" key="2">
    <source>
        <dbReference type="ARBA" id="ARBA00004496"/>
    </source>
</evidence>
<protein>
    <submittedName>
        <fullName evidence="14">Patellin-4-like</fullName>
    </submittedName>
</protein>
<keyword evidence="7" id="KW-0446">Lipid-binding</keyword>
<dbReference type="STRING" id="4432.A0A1U7Z639"/>
<dbReference type="SMART" id="SM01100">
    <property type="entry name" value="CRAL_TRIO_N"/>
    <property type="match status" value="1"/>
</dbReference>
<evidence type="ECO:0000313" key="13">
    <source>
        <dbReference type="Proteomes" id="UP000189703"/>
    </source>
</evidence>
<dbReference type="OMA" id="CKVEDAM"/>
<evidence type="ECO:0000256" key="10">
    <source>
        <dbReference type="SAM" id="MobiDB-lite"/>
    </source>
</evidence>
<dbReference type="PANTHER" id="PTHR45932">
    <property type="entry name" value="PATELLIN-1"/>
    <property type="match status" value="1"/>
</dbReference>
<dbReference type="Gene3D" id="2.60.120.680">
    <property type="entry name" value="GOLD domain"/>
    <property type="match status" value="1"/>
</dbReference>
<evidence type="ECO:0000256" key="5">
    <source>
        <dbReference type="ARBA" id="ARBA00022490"/>
    </source>
</evidence>
<dbReference type="Pfam" id="PF03765">
    <property type="entry name" value="CRAL_TRIO_N"/>
    <property type="match status" value="1"/>
</dbReference>
<keyword evidence="4" id="KW-0813">Transport</keyword>
<evidence type="ECO:0000313" key="14">
    <source>
        <dbReference type="RefSeq" id="XP_010247807.1"/>
    </source>
</evidence>
<name>A0A1U7Z639_NELNU</name>
<dbReference type="InParanoid" id="A0A1U7Z639"/>
<dbReference type="GO" id="GO:0016020">
    <property type="term" value="C:membrane"/>
    <property type="evidence" value="ECO:0007669"/>
    <property type="project" value="UniProtKB-SubCell"/>
</dbReference>
<evidence type="ECO:0000256" key="7">
    <source>
        <dbReference type="ARBA" id="ARBA00023121"/>
    </source>
</evidence>
<dbReference type="SMART" id="SM00516">
    <property type="entry name" value="SEC14"/>
    <property type="match status" value="1"/>
</dbReference>
<comment type="subcellular location">
    <subcellularLocation>
        <location evidence="2">Cytoplasm</location>
    </subcellularLocation>
    <subcellularLocation>
        <location evidence="1">Membrane</location>
    </subcellularLocation>
</comment>
<dbReference type="InterPro" id="IPR056794">
    <property type="entry name" value="PATL1-6_C_GOLD"/>
</dbReference>
<dbReference type="OrthoDB" id="75724at2759"/>